<dbReference type="PANTHER" id="PTHR43842">
    <property type="entry name" value="PROPIONYL-COA CARBOXYLASE BETA CHAIN"/>
    <property type="match status" value="1"/>
</dbReference>
<dbReference type="GO" id="GO:0015977">
    <property type="term" value="P:carbon fixation"/>
    <property type="evidence" value="ECO:0007669"/>
    <property type="project" value="UniProtKB-ARBA"/>
</dbReference>
<dbReference type="PANTHER" id="PTHR43842:SF2">
    <property type="entry name" value="PROPIONYL-COA CARBOXYLASE BETA CHAIN, MITOCHONDRIAL"/>
    <property type="match status" value="1"/>
</dbReference>
<dbReference type="InterPro" id="IPR029045">
    <property type="entry name" value="ClpP/crotonase-like_dom_sf"/>
</dbReference>
<keyword evidence="2" id="KW-0175">Coiled coil</keyword>
<reference evidence="6 7" key="1">
    <citation type="submission" date="2018-08" db="EMBL/GenBank/DDBJ databases">
        <title>Genomic Encyclopedia of Type Strains, Phase IV (KMG-IV): sequencing the most valuable type-strain genomes for metagenomic binning, comparative biology and taxonomic classification.</title>
        <authorList>
            <person name="Goeker M."/>
        </authorList>
    </citation>
    <scope>NUCLEOTIDE SEQUENCE [LARGE SCALE GENOMIC DNA]</scope>
    <source>
        <strain evidence="6 7">DSM 23923</strain>
    </source>
</reference>
<evidence type="ECO:0000313" key="7">
    <source>
        <dbReference type="Proteomes" id="UP000256388"/>
    </source>
</evidence>
<feature type="region of interest" description="Disordered" evidence="3">
    <location>
        <begin position="501"/>
        <end position="520"/>
    </location>
</feature>
<feature type="domain" description="CoA carboxyltransferase C-terminal" evidence="5">
    <location>
        <begin position="264"/>
        <end position="502"/>
    </location>
</feature>
<comment type="similarity">
    <text evidence="1">Belongs to the AccD/PCCB family.</text>
</comment>
<dbReference type="Gene3D" id="3.90.226.10">
    <property type="entry name" value="2-enoyl-CoA Hydratase, Chain A, domain 1"/>
    <property type="match status" value="2"/>
</dbReference>
<dbReference type="GO" id="GO:0009317">
    <property type="term" value="C:acetyl-CoA carboxylase complex"/>
    <property type="evidence" value="ECO:0007669"/>
    <property type="project" value="UniProtKB-ARBA"/>
</dbReference>
<dbReference type="InterPro" id="IPR011762">
    <property type="entry name" value="COA_CT_N"/>
</dbReference>
<sequence length="520" mass="56677">MCNMENTDKLDLKLEELRRTAMAAGGECRVQAQHDKGKLTARERIEKLLDADSFNEIDPFRTHRASGFGLEQSHPLTDGVVTGWGRIDGRLVYVYAQDFTVMGGSLGEEHGLKIAKIIDMALENGAPVIGLNDSGGARIQEGVNSLAACGEMFLRNTRASGIVPQITAILGPCAGAAVYSPALTDFIFIVKDTANMFITGPDVVRAVTHEDVDFETLGGASVHLSKSGVAHFSDENEGALLDKIRWLLSFLPSNNLNAAPYVEASDDPKRSCEALANLVPLDAQKPYDMREVIAEIVDDSEFLEVQEDYAQNIVIGFARLNGYPVGIVANQPMVLAGVLDINSSDKGARFIRFCDAFHIPLVTFVDTPGFLPGVEQEHGGVIRHGAKMIFAYAEASVPKVSIILRKAYGGAYIVMSSKHLGGDINLAWPQAEVAVMGPDGAVNIIYRKELAEAEDAQARRSELIEKYREELANPYVAAARGYLDNVIHPAETRRRLIDALESLRDKRKPTPPRKHGNIPL</sequence>
<dbReference type="InterPro" id="IPR034733">
    <property type="entry name" value="AcCoA_carboxyl_beta"/>
</dbReference>
<evidence type="ECO:0000259" key="5">
    <source>
        <dbReference type="PROSITE" id="PS50989"/>
    </source>
</evidence>
<dbReference type="GO" id="GO:0016740">
    <property type="term" value="F:transferase activity"/>
    <property type="evidence" value="ECO:0007669"/>
    <property type="project" value="UniProtKB-KW"/>
</dbReference>
<dbReference type="EMBL" id="QUMS01000001">
    <property type="protein sequence ID" value="REG11811.1"/>
    <property type="molecule type" value="Genomic_DNA"/>
</dbReference>
<evidence type="ECO:0000313" key="6">
    <source>
        <dbReference type="EMBL" id="REG11811.1"/>
    </source>
</evidence>
<dbReference type="Pfam" id="PF01039">
    <property type="entry name" value="Carboxyl_trans"/>
    <property type="match status" value="1"/>
</dbReference>
<gene>
    <name evidence="6" type="ORF">DFR64_1704</name>
</gene>
<feature type="coiled-coil region" evidence="2">
    <location>
        <begin position="446"/>
        <end position="473"/>
    </location>
</feature>
<dbReference type="SUPFAM" id="SSF52096">
    <property type="entry name" value="ClpP/crotonase"/>
    <property type="match status" value="2"/>
</dbReference>
<dbReference type="GO" id="GO:0004658">
    <property type="term" value="F:propionyl-CoA carboxylase activity"/>
    <property type="evidence" value="ECO:0007669"/>
    <property type="project" value="UniProtKB-ARBA"/>
</dbReference>
<keyword evidence="6" id="KW-0808">Transferase</keyword>
<dbReference type="FunFam" id="3.90.226.10:FF:000016">
    <property type="entry name" value="Propionyl-CoA carboxylase, beta subunit"/>
    <property type="match status" value="1"/>
</dbReference>
<evidence type="ECO:0000256" key="2">
    <source>
        <dbReference type="SAM" id="Coils"/>
    </source>
</evidence>
<accession>A0A347ZQQ4</accession>
<dbReference type="PROSITE" id="PS50989">
    <property type="entry name" value="COA_CT_CTER"/>
    <property type="match status" value="1"/>
</dbReference>
<dbReference type="InterPro" id="IPR011763">
    <property type="entry name" value="COA_CT_C"/>
</dbReference>
<comment type="caution">
    <text evidence="6">The sequence shown here is derived from an EMBL/GenBank/DDBJ whole genome shotgun (WGS) entry which is preliminary data.</text>
</comment>
<protein>
    <submittedName>
        <fullName evidence="6">Propionyl-CoA carboxylase beta chain/acetyl-CoA/propionyl-CoA carboxylase carboxyl transferase subunit</fullName>
    </submittedName>
</protein>
<dbReference type="FunFam" id="3.90.226.10:FF:000017">
    <property type="entry name" value="Propionyl-CoA carboxylase subunit beta 5"/>
    <property type="match status" value="1"/>
</dbReference>
<evidence type="ECO:0000256" key="1">
    <source>
        <dbReference type="ARBA" id="ARBA00006102"/>
    </source>
</evidence>
<evidence type="ECO:0000256" key="3">
    <source>
        <dbReference type="SAM" id="MobiDB-lite"/>
    </source>
</evidence>
<keyword evidence="7" id="KW-1185">Reference proteome</keyword>
<feature type="domain" description="CoA carboxyltransferase N-terminal" evidence="4">
    <location>
        <begin position="7"/>
        <end position="263"/>
    </location>
</feature>
<dbReference type="PROSITE" id="PS50980">
    <property type="entry name" value="COA_CT_NTER"/>
    <property type="match status" value="1"/>
</dbReference>
<feature type="compositionally biased region" description="Basic residues" evidence="3">
    <location>
        <begin position="505"/>
        <end position="520"/>
    </location>
</feature>
<dbReference type="Proteomes" id="UP000256388">
    <property type="component" value="Unassembled WGS sequence"/>
</dbReference>
<evidence type="ECO:0000259" key="4">
    <source>
        <dbReference type="PROSITE" id="PS50980"/>
    </source>
</evidence>
<dbReference type="AlphaFoldDB" id="A0A347ZQQ4"/>
<proteinExistence type="inferred from homology"/>
<dbReference type="InterPro" id="IPR051047">
    <property type="entry name" value="AccD/PCCB"/>
</dbReference>
<dbReference type="GO" id="GO:0003989">
    <property type="term" value="F:acetyl-CoA carboxylase activity"/>
    <property type="evidence" value="ECO:0007669"/>
    <property type="project" value="UniProtKB-ARBA"/>
</dbReference>
<name>A0A347ZQQ4_9CHLR</name>
<organism evidence="6 7">
    <name type="scientific">Pelolinea submarina</name>
    <dbReference type="NCBI Taxonomy" id="913107"/>
    <lineage>
        <taxon>Bacteria</taxon>
        <taxon>Bacillati</taxon>
        <taxon>Chloroflexota</taxon>
        <taxon>Anaerolineae</taxon>
        <taxon>Anaerolineales</taxon>
        <taxon>Anaerolineaceae</taxon>
        <taxon>Pelolinea</taxon>
    </lineage>
</organism>